<evidence type="ECO:0000256" key="1">
    <source>
        <dbReference type="ARBA" id="ARBA00008779"/>
    </source>
</evidence>
<comment type="caution">
    <text evidence="4">The sequence shown here is derived from an EMBL/GenBank/DDBJ whole genome shotgun (WGS) entry which is preliminary data.</text>
</comment>
<keyword evidence="2" id="KW-0378">Hydrolase</keyword>
<accession>A0A9X2JFP3</accession>
<dbReference type="Pfam" id="PF16347">
    <property type="entry name" value="SGSH_C"/>
    <property type="match status" value="1"/>
</dbReference>
<dbReference type="InterPro" id="IPR017850">
    <property type="entry name" value="Alkaline_phosphatase_core_sf"/>
</dbReference>
<keyword evidence="5" id="KW-1185">Reference proteome</keyword>
<proteinExistence type="inferred from homology"/>
<reference evidence="4" key="1">
    <citation type="submission" date="2022-06" db="EMBL/GenBank/DDBJ databases">
        <title>Aeoliella straminimaris, a novel planctomycete from sediments.</title>
        <authorList>
            <person name="Vitorino I.R."/>
            <person name="Lage O.M."/>
        </authorList>
    </citation>
    <scope>NUCLEOTIDE SEQUENCE</scope>
    <source>
        <strain evidence="4">ICT_H6.2</strain>
    </source>
</reference>
<organism evidence="4 5">
    <name type="scientific">Aeoliella straminimaris</name>
    <dbReference type="NCBI Taxonomy" id="2954799"/>
    <lineage>
        <taxon>Bacteria</taxon>
        <taxon>Pseudomonadati</taxon>
        <taxon>Planctomycetota</taxon>
        <taxon>Planctomycetia</taxon>
        <taxon>Pirellulales</taxon>
        <taxon>Lacipirellulaceae</taxon>
        <taxon>Aeoliella</taxon>
    </lineage>
</organism>
<feature type="domain" description="N-sulphoglucosamine sulphohydrolase C-terminal" evidence="3">
    <location>
        <begin position="328"/>
        <end position="483"/>
    </location>
</feature>
<protein>
    <submittedName>
        <fullName evidence="4">Sulfatase</fullName>
    </submittedName>
</protein>
<dbReference type="Proteomes" id="UP001155241">
    <property type="component" value="Unassembled WGS sequence"/>
</dbReference>
<dbReference type="PANTHER" id="PTHR43108:SF6">
    <property type="entry name" value="N-SULPHOGLUCOSAMINE SULPHOHYDROLASE"/>
    <property type="match status" value="1"/>
</dbReference>
<dbReference type="SUPFAM" id="SSF53649">
    <property type="entry name" value="Alkaline phosphatase-like"/>
    <property type="match status" value="1"/>
</dbReference>
<gene>
    <name evidence="4" type="ORF">NG895_01715</name>
</gene>
<dbReference type="PROSITE" id="PS00523">
    <property type="entry name" value="SULFATASE_1"/>
    <property type="match status" value="1"/>
</dbReference>
<evidence type="ECO:0000259" key="3">
    <source>
        <dbReference type="Pfam" id="PF16347"/>
    </source>
</evidence>
<sequence length="496" mass="56533">MSTAVLASTPNIIVIYADDHAQHAISSYGSKINSTPNIDVLAREGMRFTQSFVANSICGPARATLLTGLHSHANGQTSNRAVFRDELPTFAKTLRDNGYATAVVGKWHLSTEPNGFDYWALKKGSFFNPDFETTDGIEHSVGHATDVITTRSLDWIERNSDQPFMIWISHSAAHRTWEPPLRHLNKYANQRIPEPDNLFDDYEGKNSGAETAQMRISRDLFPAYDLKLPATGKGILDGAATAQLARLTPKQREQWDNAFGPRNKAFAEMNLQGDELTRWNYQRYIKNYLRNVDGLDDSVGRICHFLRENNLEENTVVVYTSDQGFFLGDHGWYDKRWMYEESFRTPMIIKWPGVTPPGTVCDLLVQNIDMSPTFLDVAGQEIPDTMHGRSLAPLLRGETPEQWRDAIYYHYQMQEPMARTSHLVAKHYGIRTEKYKLIYFYELDAWELYDMGNDPHEMHNLIGNSEYATVVAGLKQRLAELRTEYGDTTGTSFKEH</sequence>
<dbReference type="InterPro" id="IPR032506">
    <property type="entry name" value="SGSH_C"/>
</dbReference>
<name>A0A9X2JFP3_9BACT</name>
<dbReference type="InterPro" id="IPR024607">
    <property type="entry name" value="Sulfatase_CS"/>
</dbReference>
<dbReference type="AlphaFoldDB" id="A0A9X2JFP3"/>
<evidence type="ECO:0000313" key="4">
    <source>
        <dbReference type="EMBL" id="MCO6042613.1"/>
    </source>
</evidence>
<dbReference type="PANTHER" id="PTHR43108">
    <property type="entry name" value="N-ACETYLGLUCOSAMINE-6-SULFATASE FAMILY MEMBER"/>
    <property type="match status" value="1"/>
</dbReference>
<dbReference type="CDD" id="cd16031">
    <property type="entry name" value="G6S_like"/>
    <property type="match status" value="1"/>
</dbReference>
<dbReference type="GO" id="GO:0016787">
    <property type="term" value="F:hydrolase activity"/>
    <property type="evidence" value="ECO:0007669"/>
    <property type="project" value="UniProtKB-KW"/>
</dbReference>
<dbReference type="Gene3D" id="3.40.720.10">
    <property type="entry name" value="Alkaline Phosphatase, subunit A"/>
    <property type="match status" value="1"/>
</dbReference>
<dbReference type="EMBL" id="JAMXLR010000006">
    <property type="protein sequence ID" value="MCO6042613.1"/>
    <property type="molecule type" value="Genomic_DNA"/>
</dbReference>
<comment type="similarity">
    <text evidence="1">Belongs to the sulfatase family.</text>
</comment>
<evidence type="ECO:0000313" key="5">
    <source>
        <dbReference type="Proteomes" id="UP001155241"/>
    </source>
</evidence>
<dbReference type="PROSITE" id="PS00149">
    <property type="entry name" value="SULFATASE_2"/>
    <property type="match status" value="1"/>
</dbReference>
<evidence type="ECO:0000256" key="2">
    <source>
        <dbReference type="ARBA" id="ARBA00022801"/>
    </source>
</evidence>
<dbReference type="RefSeq" id="WP_252850711.1">
    <property type="nucleotide sequence ID" value="NZ_JAMXLR010000006.1"/>
</dbReference>